<dbReference type="OrthoDB" id="9792854at2"/>
<dbReference type="PANTHER" id="PTHR43065">
    <property type="entry name" value="SENSOR HISTIDINE KINASE"/>
    <property type="match status" value="1"/>
</dbReference>
<feature type="transmembrane region" description="Helical" evidence="4">
    <location>
        <begin position="280"/>
        <end position="299"/>
    </location>
</feature>
<feature type="transmembrane region" description="Helical" evidence="4">
    <location>
        <begin position="31"/>
        <end position="54"/>
    </location>
</feature>
<dbReference type="SMART" id="SM00388">
    <property type="entry name" value="HisKA"/>
    <property type="match status" value="1"/>
</dbReference>
<dbReference type="Proteomes" id="UP000005317">
    <property type="component" value="Unassembled WGS sequence"/>
</dbReference>
<dbReference type="InterPro" id="IPR036097">
    <property type="entry name" value="HisK_dim/P_sf"/>
</dbReference>
<evidence type="ECO:0000256" key="1">
    <source>
        <dbReference type="ARBA" id="ARBA00000085"/>
    </source>
</evidence>
<dbReference type="InterPro" id="IPR004358">
    <property type="entry name" value="Sig_transdc_His_kin-like_C"/>
</dbReference>
<dbReference type="Pfam" id="PF00512">
    <property type="entry name" value="HisKA"/>
    <property type="match status" value="1"/>
</dbReference>
<feature type="transmembrane region" description="Helical" evidence="4">
    <location>
        <begin position="74"/>
        <end position="90"/>
    </location>
</feature>
<dbReference type="SMART" id="SM00387">
    <property type="entry name" value="HATPase_c"/>
    <property type="match status" value="1"/>
</dbReference>
<dbReference type="SUPFAM" id="SSF55874">
    <property type="entry name" value="ATPase domain of HSP90 chaperone/DNA topoisomerase II/histidine kinase"/>
    <property type="match status" value="1"/>
</dbReference>
<gene>
    <name evidence="6" type="ORF">Thini_2949</name>
</gene>
<keyword evidence="4" id="KW-0812">Transmembrane</keyword>
<keyword evidence="7" id="KW-1185">Reference proteome</keyword>
<proteinExistence type="predicted"/>
<feature type="transmembrane region" description="Helical" evidence="4">
    <location>
        <begin position="174"/>
        <end position="195"/>
    </location>
</feature>
<dbReference type="PANTHER" id="PTHR43065:SF42">
    <property type="entry name" value="TWO-COMPONENT SENSOR PPRA"/>
    <property type="match status" value="1"/>
</dbReference>
<evidence type="ECO:0000256" key="3">
    <source>
        <dbReference type="ARBA" id="ARBA00022553"/>
    </source>
</evidence>
<name>A0A656HKC8_THINJ</name>
<keyword evidence="3" id="KW-0597">Phosphoprotein</keyword>
<evidence type="ECO:0000313" key="6">
    <source>
        <dbReference type="EMBL" id="EIJ35475.1"/>
    </source>
</evidence>
<feature type="domain" description="Histidine kinase" evidence="5">
    <location>
        <begin position="337"/>
        <end position="552"/>
    </location>
</feature>
<evidence type="ECO:0000256" key="4">
    <source>
        <dbReference type="SAM" id="Phobius"/>
    </source>
</evidence>
<dbReference type="PROSITE" id="PS50109">
    <property type="entry name" value="HIS_KIN"/>
    <property type="match status" value="1"/>
</dbReference>
<dbReference type="PRINTS" id="PR00344">
    <property type="entry name" value="BCTRLSENSOR"/>
</dbReference>
<dbReference type="InterPro" id="IPR036890">
    <property type="entry name" value="HATPase_C_sf"/>
</dbReference>
<keyword evidence="6" id="KW-0418">Kinase</keyword>
<dbReference type="Pfam" id="PF02518">
    <property type="entry name" value="HATPase_c"/>
    <property type="match status" value="1"/>
</dbReference>
<dbReference type="InterPro" id="IPR005467">
    <property type="entry name" value="His_kinase_dom"/>
</dbReference>
<feature type="transmembrane region" description="Helical" evidence="4">
    <location>
        <begin position="150"/>
        <end position="167"/>
    </location>
</feature>
<keyword evidence="6" id="KW-0808">Transferase</keyword>
<dbReference type="AlphaFoldDB" id="A0A656HKC8"/>
<comment type="catalytic activity">
    <reaction evidence="1">
        <text>ATP + protein L-histidine = ADP + protein N-phospho-L-histidine.</text>
        <dbReference type="EC" id="2.7.13.3"/>
    </reaction>
</comment>
<sequence>MSRRTDSVGGIGGNSVSYILFDMNQPRHLLFLHRLACLAAISVILVGILVLVGWKSDMPALYRVAPDLPPMSPATAFSFIFTGMALLLLQPEKPGAFQLMVGQVLAVGGILLGLLMLLKFVSREAATAFESVMSVVGLSTLSSLPSSPQTGLAFILTSTGLLLLSLNRPKLVNVAQWSALFSVMALVVVFFGYAHKENMFYVFADDVGIALHTATAFALTGWGIILAKVEKGFFSIMASNGAGGLVVRRVIILMALFPPLLGWLPVLLHSSWLTHTQVESMLAAVMVLIVVAMVIRLAYRLEAEETLRTGAEDSARQHQANLAHMVRLNMMGEMASGIAHELNQPLAAVANYAGACQRMIHAGQDAQRLLEPLDGIQKQARRASEIIRRLRAFVRKQQPHKIQTSLEHVIHEALLLIKTSGGKHNIPLMLELSDSVPDIKMDAIQIEQVILNIVQNAVDAMNETASQCRQVMVRSFVNPEGMVQVNITDTGPGMDAALRECIFDAFVTTKGQKGMGIGLSLCRSIIEAHGGRLWVESEAGQGATFSFTLPVE</sequence>
<dbReference type="EMBL" id="JH651384">
    <property type="protein sequence ID" value="EIJ35475.1"/>
    <property type="molecule type" value="Genomic_DNA"/>
</dbReference>
<dbReference type="InterPro" id="IPR003594">
    <property type="entry name" value="HATPase_dom"/>
</dbReference>
<feature type="transmembrane region" description="Helical" evidence="4">
    <location>
        <begin position="250"/>
        <end position="268"/>
    </location>
</feature>
<dbReference type="CDD" id="cd00082">
    <property type="entry name" value="HisKA"/>
    <property type="match status" value="1"/>
</dbReference>
<dbReference type="GO" id="GO:0000155">
    <property type="term" value="F:phosphorelay sensor kinase activity"/>
    <property type="evidence" value="ECO:0007669"/>
    <property type="project" value="InterPro"/>
</dbReference>
<evidence type="ECO:0000256" key="2">
    <source>
        <dbReference type="ARBA" id="ARBA00012438"/>
    </source>
</evidence>
<evidence type="ECO:0000313" key="7">
    <source>
        <dbReference type="Proteomes" id="UP000005317"/>
    </source>
</evidence>
<organism evidence="6 7">
    <name type="scientific">Thiothrix nivea (strain ATCC 35100 / DSM 5205 / JP2)</name>
    <dbReference type="NCBI Taxonomy" id="870187"/>
    <lineage>
        <taxon>Bacteria</taxon>
        <taxon>Pseudomonadati</taxon>
        <taxon>Pseudomonadota</taxon>
        <taxon>Gammaproteobacteria</taxon>
        <taxon>Thiotrichales</taxon>
        <taxon>Thiotrichaceae</taxon>
        <taxon>Thiothrix</taxon>
    </lineage>
</organism>
<dbReference type="SUPFAM" id="SSF47384">
    <property type="entry name" value="Homodimeric domain of signal transducing histidine kinase"/>
    <property type="match status" value="1"/>
</dbReference>
<dbReference type="InterPro" id="IPR003661">
    <property type="entry name" value="HisK_dim/P_dom"/>
</dbReference>
<dbReference type="Gene3D" id="1.10.287.130">
    <property type="match status" value="1"/>
</dbReference>
<accession>A0A656HKC8</accession>
<feature type="transmembrane region" description="Helical" evidence="4">
    <location>
        <begin position="207"/>
        <end position="229"/>
    </location>
</feature>
<keyword evidence="4" id="KW-0472">Membrane</keyword>
<keyword evidence="4" id="KW-1133">Transmembrane helix</keyword>
<feature type="transmembrane region" description="Helical" evidence="4">
    <location>
        <begin position="96"/>
        <end position="118"/>
    </location>
</feature>
<reference evidence="7" key="1">
    <citation type="journal article" date="2011" name="Stand. Genomic Sci.">
        <title>Genome sequence of the filamentous, gliding Thiothrix nivea neotype strain (JP2(T)).</title>
        <authorList>
            <person name="Lapidus A."/>
            <person name="Nolan M."/>
            <person name="Lucas S."/>
            <person name="Glavina Del Rio T."/>
            <person name="Tice H."/>
            <person name="Cheng J.F."/>
            <person name="Tapia R."/>
            <person name="Han C."/>
            <person name="Goodwin L."/>
            <person name="Pitluck S."/>
            <person name="Liolios K."/>
            <person name="Pagani I."/>
            <person name="Ivanova N."/>
            <person name="Huntemann M."/>
            <person name="Mavromatis K."/>
            <person name="Mikhailova N."/>
            <person name="Pati A."/>
            <person name="Chen A."/>
            <person name="Palaniappan K."/>
            <person name="Land M."/>
            <person name="Brambilla E.M."/>
            <person name="Rohde M."/>
            <person name="Abt B."/>
            <person name="Verbarg S."/>
            <person name="Goker M."/>
            <person name="Bristow J."/>
            <person name="Eisen J.A."/>
            <person name="Markowitz V."/>
            <person name="Hugenholtz P."/>
            <person name="Kyrpides N.C."/>
            <person name="Klenk H.P."/>
            <person name="Woyke T."/>
        </authorList>
    </citation>
    <scope>NUCLEOTIDE SEQUENCE [LARGE SCALE GENOMIC DNA]</scope>
    <source>
        <strain evidence="7">ATCC 35100 / DSM 5205 / JP2</strain>
    </source>
</reference>
<dbReference type="EC" id="2.7.13.3" evidence="2"/>
<dbReference type="Gene3D" id="3.30.565.10">
    <property type="entry name" value="Histidine kinase-like ATPase, C-terminal domain"/>
    <property type="match status" value="1"/>
</dbReference>
<evidence type="ECO:0000259" key="5">
    <source>
        <dbReference type="PROSITE" id="PS50109"/>
    </source>
</evidence>
<protein>
    <recommendedName>
        <fullName evidence="2">histidine kinase</fullName>
        <ecNumber evidence="2">2.7.13.3</ecNumber>
    </recommendedName>
</protein>